<organism evidence="1 2">
    <name type="scientific">Polyplax serrata</name>
    <name type="common">Common mouse louse</name>
    <dbReference type="NCBI Taxonomy" id="468196"/>
    <lineage>
        <taxon>Eukaryota</taxon>
        <taxon>Metazoa</taxon>
        <taxon>Ecdysozoa</taxon>
        <taxon>Arthropoda</taxon>
        <taxon>Hexapoda</taxon>
        <taxon>Insecta</taxon>
        <taxon>Pterygota</taxon>
        <taxon>Neoptera</taxon>
        <taxon>Paraneoptera</taxon>
        <taxon>Psocodea</taxon>
        <taxon>Troctomorpha</taxon>
        <taxon>Phthiraptera</taxon>
        <taxon>Anoplura</taxon>
        <taxon>Polyplacidae</taxon>
        <taxon>Polyplax</taxon>
    </lineage>
</organism>
<evidence type="ECO:0000313" key="1">
    <source>
        <dbReference type="EMBL" id="KAK6639435.1"/>
    </source>
</evidence>
<accession>A0AAN8S5P8</accession>
<evidence type="ECO:0000313" key="2">
    <source>
        <dbReference type="Proteomes" id="UP001372834"/>
    </source>
</evidence>
<dbReference type="EMBL" id="JAWJWE010000003">
    <property type="protein sequence ID" value="KAK6639435.1"/>
    <property type="molecule type" value="Genomic_DNA"/>
</dbReference>
<protein>
    <submittedName>
        <fullName evidence="1">Uncharacterized protein</fullName>
    </submittedName>
</protein>
<dbReference type="Proteomes" id="UP001372834">
    <property type="component" value="Unassembled WGS sequence"/>
</dbReference>
<comment type="caution">
    <text evidence="1">The sequence shown here is derived from an EMBL/GenBank/DDBJ whole genome shotgun (WGS) entry which is preliminary data.</text>
</comment>
<dbReference type="AlphaFoldDB" id="A0AAN8S5P8"/>
<proteinExistence type="predicted"/>
<gene>
    <name evidence="1" type="ORF">RUM43_007708</name>
</gene>
<sequence>MEVHLWKERVYRHEMLRDERAQGLKGHTGQGHMVRPRDSDRTRIPLKSGCGLTCHGAFLMGHEADTCGVVKSSLDRGLPPSLTSPCAYRPIPEFLKEIVPCGRQIPRIKIPPKSGRGNTFEKRALLFLEE</sequence>
<reference evidence="1 2" key="1">
    <citation type="submission" date="2023-10" db="EMBL/GenBank/DDBJ databases">
        <title>Genomes of two closely related lineages of the louse Polyplax serrata with different host specificities.</title>
        <authorList>
            <person name="Martinu J."/>
            <person name="Tarabai H."/>
            <person name="Stefka J."/>
            <person name="Hypsa V."/>
        </authorList>
    </citation>
    <scope>NUCLEOTIDE SEQUENCE [LARGE SCALE GENOMIC DNA]</scope>
    <source>
        <strain evidence="1">HR10_N</strain>
    </source>
</reference>
<name>A0AAN8S5P8_POLSC</name>